<dbReference type="Proteomes" id="UP000004846">
    <property type="component" value="Unassembled WGS sequence"/>
</dbReference>
<organism evidence="1 2">
    <name type="scientific">Enterococcus faecalis TX4248</name>
    <dbReference type="NCBI Taxonomy" id="749495"/>
    <lineage>
        <taxon>Bacteria</taxon>
        <taxon>Bacillati</taxon>
        <taxon>Bacillota</taxon>
        <taxon>Bacilli</taxon>
        <taxon>Lactobacillales</taxon>
        <taxon>Enterococcaceae</taxon>
        <taxon>Enterococcus</taxon>
    </lineage>
</organism>
<reference evidence="1 2" key="1">
    <citation type="submission" date="2010-07" db="EMBL/GenBank/DDBJ databases">
        <authorList>
            <person name="Sid Ahmed O."/>
        </authorList>
    </citation>
    <scope>NUCLEOTIDE SEQUENCE [LARGE SCALE GENOMIC DNA]</scope>
    <source>
        <strain evidence="1 2">TX4248</strain>
    </source>
</reference>
<dbReference type="HOGENOM" id="CLU_3215850_0_0_9"/>
<proteinExistence type="predicted"/>
<comment type="caution">
    <text evidence="1">The sequence shown here is derived from an EMBL/GenBank/DDBJ whole genome shotgun (WGS) entry which is preliminary data.</text>
</comment>
<protein>
    <submittedName>
        <fullName evidence="1">Uncharacterized protein</fullName>
    </submittedName>
</protein>
<gene>
    <name evidence="1" type="ORF">HMPREF9498_02189</name>
</gene>
<evidence type="ECO:0000313" key="2">
    <source>
        <dbReference type="Proteomes" id="UP000004846"/>
    </source>
</evidence>
<dbReference type="EMBL" id="AEBR01000073">
    <property type="protein sequence ID" value="EFM82178.1"/>
    <property type="molecule type" value="Genomic_DNA"/>
</dbReference>
<sequence>MLENGWTLNEIENTDLKELMKLYAFRDAVKEFEELKFLDEHTMF</sequence>
<accession>A0A125W4M9</accession>
<dbReference type="AlphaFoldDB" id="A0A125W4M9"/>
<name>A0A125W4M9_ENTFL</name>
<evidence type="ECO:0000313" key="1">
    <source>
        <dbReference type="EMBL" id="EFM82178.1"/>
    </source>
</evidence>